<feature type="domain" description="FAD dependent oxidoreductase" evidence="2">
    <location>
        <begin position="37"/>
        <end position="395"/>
    </location>
</feature>
<protein>
    <submittedName>
        <fullName evidence="3">Glycine/D-amino acid oxidase-like deaminating enzyme</fullName>
    </submittedName>
</protein>
<dbReference type="GO" id="GO:0005737">
    <property type="term" value="C:cytoplasm"/>
    <property type="evidence" value="ECO:0007669"/>
    <property type="project" value="TreeGrafter"/>
</dbReference>
<accession>A0A4R6WTZ1</accession>
<dbReference type="PANTHER" id="PTHR13847:SF281">
    <property type="entry name" value="FAD DEPENDENT OXIDOREDUCTASE DOMAIN-CONTAINING PROTEIN"/>
    <property type="match status" value="1"/>
</dbReference>
<dbReference type="Proteomes" id="UP000295783">
    <property type="component" value="Unassembled WGS sequence"/>
</dbReference>
<proteinExistence type="predicted"/>
<dbReference type="InterPro" id="IPR036188">
    <property type="entry name" value="FAD/NAD-bd_sf"/>
</dbReference>
<sequence length="443" mass="47295">MTGSGLPRSLWAATACAAPPYAEIRNRLPAGSPTSADVVVIGGGYTGLSTALHLALAGRSVILAEAAEPGWGASGRNGGQVIAGLKTPLRELAAIFGDDRACAITVNMGGSADLVFALIERYRMDCQAGRGGWLQAAHGPKPYRDIVLPRYEQWRGLGVAARLLDRDQMAAAIGSSAPAYHGAWHDPRGGVLQPLSYARELARAAIAEGAVIHAQMPVRALRRQGETWQVTTDAGVLRANQVVLATNAYGGVGRAELWPGLARAVIPVTSFQMATQPLPAAFDHILPAGMGVTDSRRLLLYFRRDHTGRLVMGGRSPVEDDPALADALPLQRAIRRLFPELGLPSPEFVWSGKVAITRDRLPHIHMPAEGLWVFQGCNGRGVAMCTMMGRMLADLAAGMAPGEVPFPVTAPDAFPLHGLRRLGVFALSQYYRLLDRLESWGST</sequence>
<comment type="caution">
    <text evidence="3">The sequence shown here is derived from an EMBL/GenBank/DDBJ whole genome shotgun (WGS) entry which is preliminary data.</text>
</comment>
<evidence type="ECO:0000313" key="4">
    <source>
        <dbReference type="Proteomes" id="UP000295783"/>
    </source>
</evidence>
<dbReference type="Gene3D" id="3.50.50.60">
    <property type="entry name" value="FAD/NAD(P)-binding domain"/>
    <property type="match status" value="1"/>
</dbReference>
<dbReference type="SUPFAM" id="SSF51905">
    <property type="entry name" value="FAD/NAD(P)-binding domain"/>
    <property type="match status" value="1"/>
</dbReference>
<dbReference type="PANTHER" id="PTHR13847">
    <property type="entry name" value="SARCOSINE DEHYDROGENASE-RELATED"/>
    <property type="match status" value="1"/>
</dbReference>
<dbReference type="RefSeq" id="WP_208109707.1">
    <property type="nucleotide sequence ID" value="NZ_SNYW01000006.1"/>
</dbReference>
<dbReference type="Pfam" id="PF01266">
    <property type="entry name" value="DAO"/>
    <property type="match status" value="1"/>
</dbReference>
<evidence type="ECO:0000256" key="1">
    <source>
        <dbReference type="ARBA" id="ARBA00023002"/>
    </source>
</evidence>
<keyword evidence="1" id="KW-0560">Oxidoreductase</keyword>
<dbReference type="EMBL" id="SNYW01000006">
    <property type="protein sequence ID" value="TDQ83839.1"/>
    <property type="molecule type" value="Genomic_DNA"/>
</dbReference>
<name>A0A4R6WTZ1_9PROT</name>
<reference evidence="3 4" key="1">
    <citation type="submission" date="2019-03" db="EMBL/GenBank/DDBJ databases">
        <title>Genomic Encyclopedia of Type Strains, Phase III (KMG-III): the genomes of soil and plant-associated and newly described type strains.</title>
        <authorList>
            <person name="Whitman W."/>
        </authorList>
    </citation>
    <scope>NUCLEOTIDE SEQUENCE [LARGE SCALE GENOMIC DNA]</scope>
    <source>
        <strain evidence="3 4">CGMCC 1.7660</strain>
    </source>
</reference>
<keyword evidence="4" id="KW-1185">Reference proteome</keyword>
<dbReference type="Gene3D" id="3.30.9.10">
    <property type="entry name" value="D-Amino Acid Oxidase, subunit A, domain 2"/>
    <property type="match status" value="1"/>
</dbReference>
<dbReference type="GO" id="GO:0016491">
    <property type="term" value="F:oxidoreductase activity"/>
    <property type="evidence" value="ECO:0007669"/>
    <property type="project" value="UniProtKB-KW"/>
</dbReference>
<evidence type="ECO:0000259" key="2">
    <source>
        <dbReference type="Pfam" id="PF01266"/>
    </source>
</evidence>
<dbReference type="InterPro" id="IPR006076">
    <property type="entry name" value="FAD-dep_OxRdtase"/>
</dbReference>
<gene>
    <name evidence="3" type="ORF">A8950_0383</name>
</gene>
<evidence type="ECO:0000313" key="3">
    <source>
        <dbReference type="EMBL" id="TDQ83839.1"/>
    </source>
</evidence>
<organism evidence="3 4">
    <name type="scientific">Dongia mobilis</name>
    <dbReference type="NCBI Taxonomy" id="578943"/>
    <lineage>
        <taxon>Bacteria</taxon>
        <taxon>Pseudomonadati</taxon>
        <taxon>Pseudomonadota</taxon>
        <taxon>Alphaproteobacteria</taxon>
        <taxon>Rhodospirillales</taxon>
        <taxon>Dongiaceae</taxon>
        <taxon>Dongia</taxon>
    </lineage>
</organism>
<dbReference type="AlphaFoldDB" id="A0A4R6WTZ1"/>